<sequence>MDALGIRPSIKEQQLRSRIEQTVNLKQLFRVIDSRPETSGAGVIYIDSKFTIIRLRDFKSTCRINPIFIVLREPTKAQTTHEFAKEIKQEEPKSKFNQELLSASISCIGAAIGWLGVIGSGLTIPISGPAGLAMSYISFGATAAATAQCSIGVARTVMASKSPDKLSNLDSNEWYQNTTKALDYISLAGASVSGYQTTKMVLSLKQTTGKGVSEILKGLNRQERANLTKEIVRKNLPTFSSKARKQLTLSGVIPKRYSQATISTSISHQLLDAIGGSVSIVGSGYSGEIKNLAIGIYEELKVEY</sequence>
<organism evidence="1 2">
    <name type="scientific">Vibrio rotiferianus</name>
    <dbReference type="NCBI Taxonomy" id="190895"/>
    <lineage>
        <taxon>Bacteria</taxon>
        <taxon>Pseudomonadati</taxon>
        <taxon>Pseudomonadota</taxon>
        <taxon>Gammaproteobacteria</taxon>
        <taxon>Vibrionales</taxon>
        <taxon>Vibrionaceae</taxon>
        <taxon>Vibrio</taxon>
    </lineage>
</organism>
<name>A0A510I5V8_9VIBR</name>
<evidence type="ECO:0000313" key="1">
    <source>
        <dbReference type="EMBL" id="BBL87800.1"/>
    </source>
</evidence>
<protein>
    <recommendedName>
        <fullName evidence="3">NAD synthetase</fullName>
    </recommendedName>
</protein>
<reference evidence="2" key="1">
    <citation type="submission" date="2019-07" db="EMBL/GenBank/DDBJ databases">
        <title>Complete Genome Sequences of Vibrion rotiferianus strain AM7.</title>
        <authorList>
            <person name="Miyazaki K."/>
            <person name="Wiseschart A."/>
            <person name="Pootanakit K."/>
            <person name="Ishimori K."/>
            <person name="Kitahara K."/>
        </authorList>
    </citation>
    <scope>NUCLEOTIDE SEQUENCE [LARGE SCALE GENOMIC DNA]</scope>
    <source>
        <strain evidence="2">AM7</strain>
    </source>
</reference>
<dbReference type="EMBL" id="AP019798">
    <property type="protein sequence ID" value="BBL87800.1"/>
    <property type="molecule type" value="Genomic_DNA"/>
</dbReference>
<gene>
    <name evidence="1" type="ORF">VroAM7_04530</name>
</gene>
<accession>A0A510I5V8</accession>
<dbReference type="RefSeq" id="WP_143691944.1">
    <property type="nucleotide sequence ID" value="NZ_AP019798.1"/>
</dbReference>
<dbReference type="Proteomes" id="UP000315115">
    <property type="component" value="Chromosome 1"/>
</dbReference>
<dbReference type="AlphaFoldDB" id="A0A510I5V8"/>
<proteinExistence type="predicted"/>
<evidence type="ECO:0000313" key="2">
    <source>
        <dbReference type="Proteomes" id="UP000315115"/>
    </source>
</evidence>
<evidence type="ECO:0008006" key="3">
    <source>
        <dbReference type="Google" id="ProtNLM"/>
    </source>
</evidence>